<comment type="caution">
    <text evidence="3">The sequence shown here is derived from an EMBL/GenBank/DDBJ whole genome shotgun (WGS) entry which is preliminary data.</text>
</comment>
<feature type="compositionally biased region" description="Low complexity" evidence="1">
    <location>
        <begin position="777"/>
        <end position="786"/>
    </location>
</feature>
<dbReference type="GO" id="GO:0030036">
    <property type="term" value="P:actin cytoskeleton organization"/>
    <property type="evidence" value="ECO:0007669"/>
    <property type="project" value="InterPro"/>
</dbReference>
<feature type="compositionally biased region" description="Polar residues" evidence="1">
    <location>
        <begin position="41"/>
        <end position="50"/>
    </location>
</feature>
<dbReference type="HOGENOM" id="CLU_008022_0_0_1"/>
<dbReference type="InterPro" id="IPR016024">
    <property type="entry name" value="ARM-type_fold"/>
</dbReference>
<dbReference type="SMART" id="SM01140">
    <property type="entry name" value="Drf_GBD"/>
    <property type="match status" value="1"/>
</dbReference>
<dbReference type="GO" id="GO:0003779">
    <property type="term" value="F:actin binding"/>
    <property type="evidence" value="ECO:0007669"/>
    <property type="project" value="InterPro"/>
</dbReference>
<gene>
    <name evidence="3" type="ORF">ACRE_016540</name>
</gene>
<dbReference type="AlphaFoldDB" id="A0A086TDW4"/>
<feature type="compositionally biased region" description="Basic and acidic residues" evidence="1">
    <location>
        <begin position="156"/>
        <end position="171"/>
    </location>
</feature>
<dbReference type="GO" id="GO:0031267">
    <property type="term" value="F:small GTPase binding"/>
    <property type="evidence" value="ECO:0007669"/>
    <property type="project" value="InterPro"/>
</dbReference>
<feature type="compositionally biased region" description="Basic and acidic residues" evidence="1">
    <location>
        <begin position="291"/>
        <end position="311"/>
    </location>
</feature>
<feature type="region of interest" description="Disordered" evidence="1">
    <location>
        <begin position="339"/>
        <end position="428"/>
    </location>
</feature>
<dbReference type="InterPro" id="IPR010473">
    <property type="entry name" value="GTPase-bd"/>
</dbReference>
<sequence length="832" mass="92324">MAPDDVVAPQQQPGHQRSKSSVIKSFVHRRQPSKGEALVPQPQSAEIQHVSNHEAAMGVGRFARNNPGALGELQKNQQDSAPRCHRLSRDEPRDNTRGRSRSPTKGIMSSSSPFKPSRTKDAPKDPTSRDVSPTKVRNLAGLLGRPKSLKGLYKMASEEEARMEKDKENRTPDATVDLPPPPPIYAQFASDASLQQNRQDGRASVEVERHVSNQEPNTSGRPAMRERPKSYQVASSPQQTLRSNSSAMDSTPSKGSTGGYRSRAFNALSGRGHSRTKSAAPSPTTTQNKEPALKPEDVDKHLEAMLDRRNIPENQRYKMRNLNETIKMEFIRQDWAEMQASKGDRPGTTNSTSSKEGESAIANDSDVEGEKTKRSRGRSFTFSRGRKESRSPSKKSREGTLGRHFRSKSTESVVSDRPSSSSGASTGSSFLSKIKLQQGPADYVAYLRKVQKPQLVEVGKLHKLRLLLRNETVAWIEDFIQQGGMTEIVGLLYRIMEVEWREEHEDALLHENLLCLKALTTTARAIEYLHTIHADLFPKLLHLIFDPERKGPSEFTTRGIITFVLFTYIESAAPAERVARAKNVLRYMRDPEPKENERPLPFLQGMHQERPYRVWNKEVVSVTKEVFWIFLHNLNVVALASDKKFTTDGNSNAAPVPPTHSDSPQAYMQRHFPRERPPVPAAPYVGGVEWDATNYLASHLDLMNAIIACTPTAQARNALRGELRISGWERCMGGSLRLCKEKFYGSVHDGLRTWVAAAAEDGWPSVKDVRYGPPPAADSSARSSPAKKAGGRKEAPPKLDMPRLDFGLDKASPTTSAEAAASGKAADDGWIS</sequence>
<dbReference type="Pfam" id="PF06371">
    <property type="entry name" value="Drf_GBD"/>
    <property type="match status" value="1"/>
</dbReference>
<organism evidence="3 4">
    <name type="scientific">Hapsidospora chrysogenum (strain ATCC 11550 / CBS 779.69 / DSM 880 / IAM 14645 / JCM 23072 / IMI 49137)</name>
    <name type="common">Acremonium chrysogenum</name>
    <dbReference type="NCBI Taxonomy" id="857340"/>
    <lineage>
        <taxon>Eukaryota</taxon>
        <taxon>Fungi</taxon>
        <taxon>Dikarya</taxon>
        <taxon>Ascomycota</taxon>
        <taxon>Pezizomycotina</taxon>
        <taxon>Sordariomycetes</taxon>
        <taxon>Hypocreomycetidae</taxon>
        <taxon>Hypocreales</taxon>
        <taxon>Bionectriaceae</taxon>
        <taxon>Hapsidospora</taxon>
    </lineage>
</organism>
<feature type="compositionally biased region" description="Basic and acidic residues" evidence="1">
    <location>
        <begin position="199"/>
        <end position="212"/>
    </location>
</feature>
<evidence type="ECO:0000313" key="4">
    <source>
        <dbReference type="Proteomes" id="UP000029964"/>
    </source>
</evidence>
<evidence type="ECO:0000256" key="1">
    <source>
        <dbReference type="SAM" id="MobiDB-lite"/>
    </source>
</evidence>
<proteinExistence type="predicted"/>
<feature type="region of interest" description="Disordered" evidence="1">
    <location>
        <begin position="765"/>
        <end position="832"/>
    </location>
</feature>
<feature type="compositionally biased region" description="Basic and acidic residues" evidence="1">
    <location>
        <begin position="385"/>
        <end position="401"/>
    </location>
</feature>
<feature type="region of interest" description="Disordered" evidence="1">
    <location>
        <begin position="1"/>
        <end position="321"/>
    </location>
</feature>
<feature type="compositionally biased region" description="Low complexity" evidence="1">
    <location>
        <begin position="811"/>
        <end position="824"/>
    </location>
</feature>
<dbReference type="Proteomes" id="UP000029964">
    <property type="component" value="Unassembled WGS sequence"/>
</dbReference>
<dbReference type="InterPro" id="IPR011989">
    <property type="entry name" value="ARM-like"/>
</dbReference>
<reference evidence="4" key="1">
    <citation type="journal article" date="2014" name="Genome Announc.">
        <title>Genome sequence and annotation of Acremonium chrysogenum, producer of the beta-lactam antibiotic cephalosporin C.</title>
        <authorList>
            <person name="Terfehr D."/>
            <person name="Dahlmann T.A."/>
            <person name="Specht T."/>
            <person name="Zadra I."/>
            <person name="Kuernsteiner H."/>
            <person name="Kueck U."/>
        </authorList>
    </citation>
    <scope>NUCLEOTIDE SEQUENCE [LARGE SCALE GENOMIC DNA]</scope>
    <source>
        <strain evidence="4">ATCC 11550 / CBS 779.69 / DSM 880 / IAM 14645 / JCM 23072 / IMI 49137</strain>
    </source>
</reference>
<feature type="domain" description="Formin GTPase-binding" evidence="2">
    <location>
        <begin position="290"/>
        <end position="568"/>
    </location>
</feature>
<dbReference type="OrthoDB" id="2155261at2759"/>
<protein>
    <submittedName>
        <fullName evidence="3">GTPase-binding protein-like protein</fullName>
    </submittedName>
</protein>
<feature type="compositionally biased region" description="Low complexity" evidence="1">
    <location>
        <begin position="410"/>
        <end position="428"/>
    </location>
</feature>
<dbReference type="SUPFAM" id="SSF48371">
    <property type="entry name" value="ARM repeat"/>
    <property type="match status" value="1"/>
</dbReference>
<dbReference type="Gene3D" id="1.25.10.10">
    <property type="entry name" value="Leucine-rich Repeat Variant"/>
    <property type="match status" value="1"/>
</dbReference>
<evidence type="ECO:0000259" key="2">
    <source>
        <dbReference type="SMART" id="SM01140"/>
    </source>
</evidence>
<feature type="compositionally biased region" description="Basic and acidic residues" evidence="1">
    <location>
        <begin position="791"/>
        <end position="808"/>
    </location>
</feature>
<name>A0A086TDW4_HAPC1</name>
<feature type="compositionally biased region" description="Polar residues" evidence="1">
    <location>
        <begin position="277"/>
        <end position="289"/>
    </location>
</feature>
<feature type="compositionally biased region" description="Polar residues" evidence="1">
    <location>
        <begin position="232"/>
        <end position="255"/>
    </location>
</feature>
<keyword evidence="4" id="KW-1185">Reference proteome</keyword>
<feature type="compositionally biased region" description="Basic and acidic residues" evidence="1">
    <location>
        <begin position="118"/>
        <end position="128"/>
    </location>
</feature>
<accession>A0A086TDW4</accession>
<feature type="compositionally biased region" description="Polar residues" evidence="1">
    <location>
        <begin position="101"/>
        <end position="114"/>
    </location>
</feature>
<dbReference type="STRING" id="857340.A0A086TDW4"/>
<feature type="compositionally biased region" description="Basic and acidic residues" evidence="1">
    <location>
        <begin position="87"/>
        <end position="97"/>
    </location>
</feature>
<dbReference type="EMBL" id="JPKY01000009">
    <property type="protein sequence ID" value="KFH47546.1"/>
    <property type="molecule type" value="Genomic_DNA"/>
</dbReference>
<feature type="compositionally biased region" description="Polar residues" evidence="1">
    <location>
        <begin position="9"/>
        <end position="23"/>
    </location>
</feature>
<evidence type="ECO:0000313" key="3">
    <source>
        <dbReference type="EMBL" id="KFH47546.1"/>
    </source>
</evidence>